<reference evidence="2" key="2">
    <citation type="submission" date="2004-02" db="EMBL/GenBank/DDBJ databases">
        <authorList>
            <consortium name="Genoscope"/>
            <consortium name="Whitehead Institute Centre for Genome Research"/>
        </authorList>
    </citation>
    <scope>NUCLEOTIDE SEQUENCE</scope>
</reference>
<organism evidence="2">
    <name type="scientific">Tetraodon nigroviridis</name>
    <name type="common">Spotted green pufferfish</name>
    <name type="synonym">Chelonodon nigroviridis</name>
    <dbReference type="NCBI Taxonomy" id="99883"/>
    <lineage>
        <taxon>Eukaryota</taxon>
        <taxon>Metazoa</taxon>
        <taxon>Chordata</taxon>
        <taxon>Craniata</taxon>
        <taxon>Vertebrata</taxon>
        <taxon>Euteleostomi</taxon>
        <taxon>Actinopterygii</taxon>
        <taxon>Neopterygii</taxon>
        <taxon>Teleostei</taxon>
        <taxon>Neoteleostei</taxon>
        <taxon>Acanthomorphata</taxon>
        <taxon>Eupercaria</taxon>
        <taxon>Tetraodontiformes</taxon>
        <taxon>Tetradontoidea</taxon>
        <taxon>Tetraodontidae</taxon>
        <taxon>Tetraodon</taxon>
    </lineage>
</organism>
<evidence type="ECO:0000256" key="1">
    <source>
        <dbReference type="SAM" id="SignalP"/>
    </source>
</evidence>
<accession>Q4TIV7</accession>
<gene>
    <name evidence="2" type="ORF">GSTENG00036702001</name>
</gene>
<reference evidence="2" key="1">
    <citation type="journal article" date="2004" name="Nature">
        <title>Genome duplication in the teleost fish Tetraodon nigroviridis reveals the early vertebrate proto-karyotype.</title>
        <authorList>
            <person name="Jaillon O."/>
            <person name="Aury J.-M."/>
            <person name="Brunet F."/>
            <person name="Petit J.-L."/>
            <person name="Stange-Thomann N."/>
            <person name="Mauceli E."/>
            <person name="Bouneau L."/>
            <person name="Fischer C."/>
            <person name="Ozouf-Costaz C."/>
            <person name="Bernot A."/>
            <person name="Nicaud S."/>
            <person name="Jaffe D."/>
            <person name="Fisher S."/>
            <person name="Lutfalla G."/>
            <person name="Dossat C."/>
            <person name="Segurens B."/>
            <person name="Dasilva C."/>
            <person name="Salanoubat M."/>
            <person name="Levy M."/>
            <person name="Boudet N."/>
            <person name="Castellano S."/>
            <person name="Anthouard V."/>
            <person name="Jubin C."/>
            <person name="Castelli V."/>
            <person name="Katinka M."/>
            <person name="Vacherie B."/>
            <person name="Biemont C."/>
            <person name="Skalli Z."/>
            <person name="Cattolico L."/>
            <person name="Poulain J."/>
            <person name="De Berardinis V."/>
            <person name="Cruaud C."/>
            <person name="Duprat S."/>
            <person name="Brottier P."/>
            <person name="Coutanceau J.-P."/>
            <person name="Gouzy J."/>
            <person name="Parra G."/>
            <person name="Lardier G."/>
            <person name="Chapple C."/>
            <person name="McKernan K.J."/>
            <person name="McEwan P."/>
            <person name="Bosak S."/>
            <person name="Kellis M."/>
            <person name="Volff J.-N."/>
            <person name="Guigo R."/>
            <person name="Zody M.C."/>
            <person name="Mesirov J."/>
            <person name="Lindblad-Toh K."/>
            <person name="Birren B."/>
            <person name="Nusbaum C."/>
            <person name="Kahn D."/>
            <person name="Robinson-Rechavi M."/>
            <person name="Laudet V."/>
            <person name="Schachter V."/>
            <person name="Quetier F."/>
            <person name="Saurin W."/>
            <person name="Scarpelli C."/>
            <person name="Wincker P."/>
            <person name="Lander E.S."/>
            <person name="Weissenbach J."/>
            <person name="Roest Crollius H."/>
        </authorList>
    </citation>
    <scope>NUCLEOTIDE SEQUENCE [LARGE SCALE GENOMIC DNA]</scope>
</reference>
<evidence type="ECO:0000313" key="2">
    <source>
        <dbReference type="EMBL" id="CAF87175.1"/>
    </source>
</evidence>
<name>Q4TIV7_TETNG</name>
<dbReference type="KEGG" id="tng:GSTEN00036702G001"/>
<keyword evidence="1" id="KW-0732">Signal</keyword>
<feature type="chain" id="PRO_5004244503" evidence="1">
    <location>
        <begin position="21"/>
        <end position="104"/>
    </location>
</feature>
<feature type="signal peptide" evidence="1">
    <location>
        <begin position="1"/>
        <end position="20"/>
    </location>
</feature>
<sequence>MSWTFILLVTLSTLTQEVSVTCPEHQKPRGGSCYEVVGLRYTFPAPVPGVSSVADTWLVFPTRKRSFSFRGTLTPMRTSGSGHRAAPQKLHKILQVKVRGSNER</sequence>
<dbReference type="OrthoDB" id="10264154at2759"/>
<proteinExistence type="predicted"/>
<comment type="caution">
    <text evidence="2">The sequence shown here is derived from an EMBL/GenBank/DDBJ whole genome shotgun (WGS) entry which is preliminary data.</text>
</comment>
<dbReference type="AlphaFoldDB" id="Q4TIV7"/>
<protein>
    <submittedName>
        <fullName evidence="2">(spotted green pufferfish) hypothetical protein</fullName>
    </submittedName>
</protein>
<dbReference type="EMBL" id="CAAE01001637">
    <property type="protein sequence ID" value="CAF87175.1"/>
    <property type="molecule type" value="Genomic_DNA"/>
</dbReference>